<dbReference type="OrthoDB" id="3546279at2759"/>
<comment type="caution">
    <text evidence="4">The sequence shown here is derived from an EMBL/GenBank/DDBJ whole genome shotgun (WGS) entry which is preliminary data.</text>
</comment>
<evidence type="ECO:0000256" key="2">
    <source>
        <dbReference type="SAM" id="Phobius"/>
    </source>
</evidence>
<keyword evidence="2" id="KW-1133">Transmembrane helix</keyword>
<accession>A0A9P8ZY55</accession>
<dbReference type="SMART" id="SM00066">
    <property type="entry name" value="GAL4"/>
    <property type="match status" value="1"/>
</dbReference>
<protein>
    <recommendedName>
        <fullName evidence="3">Zn(2)-C6 fungal-type domain-containing protein</fullName>
    </recommendedName>
</protein>
<keyword evidence="5" id="KW-1185">Reference proteome</keyword>
<dbReference type="InterPro" id="IPR001138">
    <property type="entry name" value="Zn2Cys6_DnaBD"/>
</dbReference>
<dbReference type="SUPFAM" id="SSF57701">
    <property type="entry name" value="Zn2/Cys6 DNA-binding domain"/>
    <property type="match status" value="1"/>
</dbReference>
<sequence>MAGSRQFHSKTRNGCGQCKKRRVKCNLEPPVCANCRRRGEECDYSPGNVTLSKESRSHVKCLLLVGSVSIAAGNPRMQRRRAMRDRLYGLPLSLSEPANPARCMLSWVLDEVWLLPCATVGEEAMWRTTLQTQAARYAYLERGASSLWTLYQSLQVGPSSSALRADACRYNLEASEIFRKSYHTVTEQNWLAFLLFGVLVVIFQLAIAQADPDVAQGHMEVFQVLRSTSKIAQTVTPYFRRSPLKKFVDDRHILYQPIMDKEVWRRVSGLDGIGLAEDTLEDAEACRQAIAHLKAWVQETDGHPRSWAHFFRWPGAVSDHFTNMLFGGHQRALVIFVYWCAIMHQSPKRWFMDGWASRSAHLAIDLMSTADDHLLEWPRSVLSSGPFGYFALLERLNTTTLKEPGLVSDILVSRWALPTDGPMTRMVIISRPIDGNGPTGDPTCSVRGVKLVVTRDCW</sequence>
<dbReference type="InterPro" id="IPR036864">
    <property type="entry name" value="Zn2-C6_fun-type_DNA-bd_sf"/>
</dbReference>
<keyword evidence="2" id="KW-0812">Transmembrane</keyword>
<reference evidence="4" key="1">
    <citation type="journal article" date="2021" name="Nat. Commun.">
        <title>Genetic determinants of endophytism in the Arabidopsis root mycobiome.</title>
        <authorList>
            <person name="Mesny F."/>
            <person name="Miyauchi S."/>
            <person name="Thiergart T."/>
            <person name="Pickel B."/>
            <person name="Atanasova L."/>
            <person name="Karlsson M."/>
            <person name="Huettel B."/>
            <person name="Barry K.W."/>
            <person name="Haridas S."/>
            <person name="Chen C."/>
            <person name="Bauer D."/>
            <person name="Andreopoulos W."/>
            <person name="Pangilinan J."/>
            <person name="LaButti K."/>
            <person name="Riley R."/>
            <person name="Lipzen A."/>
            <person name="Clum A."/>
            <person name="Drula E."/>
            <person name="Henrissat B."/>
            <person name="Kohler A."/>
            <person name="Grigoriev I.V."/>
            <person name="Martin F.M."/>
            <person name="Hacquard S."/>
        </authorList>
    </citation>
    <scope>NUCLEOTIDE SEQUENCE</scope>
    <source>
        <strain evidence="4">MPI-SDFR-AT-0073</strain>
    </source>
</reference>
<organism evidence="4 5">
    <name type="scientific">Truncatella angustata</name>
    <dbReference type="NCBI Taxonomy" id="152316"/>
    <lineage>
        <taxon>Eukaryota</taxon>
        <taxon>Fungi</taxon>
        <taxon>Dikarya</taxon>
        <taxon>Ascomycota</taxon>
        <taxon>Pezizomycotina</taxon>
        <taxon>Sordariomycetes</taxon>
        <taxon>Xylariomycetidae</taxon>
        <taxon>Amphisphaeriales</taxon>
        <taxon>Sporocadaceae</taxon>
        <taxon>Truncatella</taxon>
    </lineage>
</organism>
<dbReference type="PANTHER" id="PTHR47784:SF5">
    <property type="entry name" value="STEROL UPTAKE CONTROL PROTEIN 2"/>
    <property type="match status" value="1"/>
</dbReference>
<dbReference type="Gene3D" id="4.10.240.10">
    <property type="entry name" value="Zn(2)-C6 fungal-type DNA-binding domain"/>
    <property type="match status" value="1"/>
</dbReference>
<feature type="transmembrane region" description="Helical" evidence="2">
    <location>
        <begin position="189"/>
        <end position="207"/>
    </location>
</feature>
<dbReference type="AlphaFoldDB" id="A0A9P8ZY55"/>
<keyword evidence="1" id="KW-0539">Nucleus</keyword>
<evidence type="ECO:0000313" key="5">
    <source>
        <dbReference type="Proteomes" id="UP000758603"/>
    </source>
</evidence>
<dbReference type="Proteomes" id="UP000758603">
    <property type="component" value="Unassembled WGS sequence"/>
</dbReference>
<evidence type="ECO:0000313" key="4">
    <source>
        <dbReference type="EMBL" id="KAH6654664.1"/>
    </source>
</evidence>
<name>A0A9P8ZY55_9PEZI</name>
<dbReference type="RefSeq" id="XP_045958934.1">
    <property type="nucleotide sequence ID" value="XM_046105909.1"/>
</dbReference>
<dbReference type="PANTHER" id="PTHR47784">
    <property type="entry name" value="STEROL UPTAKE CONTROL PROTEIN 2"/>
    <property type="match status" value="1"/>
</dbReference>
<feature type="domain" description="Zn(2)-C6 fungal-type" evidence="3">
    <location>
        <begin position="14"/>
        <end position="44"/>
    </location>
</feature>
<dbReference type="GeneID" id="70134800"/>
<dbReference type="CDD" id="cd00067">
    <property type="entry name" value="GAL4"/>
    <property type="match status" value="1"/>
</dbReference>
<dbReference type="InterPro" id="IPR053157">
    <property type="entry name" value="Sterol_Uptake_Regulator"/>
</dbReference>
<dbReference type="GO" id="GO:0001228">
    <property type="term" value="F:DNA-binding transcription activator activity, RNA polymerase II-specific"/>
    <property type="evidence" value="ECO:0007669"/>
    <property type="project" value="TreeGrafter"/>
</dbReference>
<dbReference type="EMBL" id="JAGPXC010000004">
    <property type="protein sequence ID" value="KAH6654664.1"/>
    <property type="molecule type" value="Genomic_DNA"/>
</dbReference>
<gene>
    <name evidence="4" type="ORF">BKA67DRAFT_646361</name>
</gene>
<dbReference type="PROSITE" id="PS00463">
    <property type="entry name" value="ZN2_CY6_FUNGAL_1"/>
    <property type="match status" value="1"/>
</dbReference>
<dbReference type="Pfam" id="PF00172">
    <property type="entry name" value="Zn_clus"/>
    <property type="match status" value="1"/>
</dbReference>
<evidence type="ECO:0000259" key="3">
    <source>
        <dbReference type="PROSITE" id="PS50048"/>
    </source>
</evidence>
<proteinExistence type="predicted"/>
<dbReference type="GO" id="GO:0008270">
    <property type="term" value="F:zinc ion binding"/>
    <property type="evidence" value="ECO:0007669"/>
    <property type="project" value="InterPro"/>
</dbReference>
<keyword evidence="2" id="KW-0472">Membrane</keyword>
<dbReference type="PROSITE" id="PS50048">
    <property type="entry name" value="ZN2_CY6_FUNGAL_2"/>
    <property type="match status" value="1"/>
</dbReference>
<evidence type="ECO:0000256" key="1">
    <source>
        <dbReference type="ARBA" id="ARBA00023242"/>
    </source>
</evidence>